<reference evidence="11 12" key="1">
    <citation type="submission" date="2014-11" db="EMBL/GenBank/DDBJ databases">
        <title>Whole genome shotgun sequence of Sphingomonas parapaucimobilis NBRC 15100.</title>
        <authorList>
            <person name="Katano-Makiyama Y."/>
            <person name="Hosoyama A."/>
            <person name="Hashimoto M."/>
            <person name="Hosoyama Y."/>
            <person name="Noguchi M."/>
            <person name="Numata M."/>
            <person name="Tsuchikane K."/>
            <person name="Hirakata S."/>
            <person name="Uohara A."/>
            <person name="Shimodaira J."/>
            <person name="Ohji S."/>
            <person name="Ichikawa N."/>
            <person name="Kimura A."/>
            <person name="Yamazoe A."/>
            <person name="Fujita N."/>
        </authorList>
    </citation>
    <scope>NUCLEOTIDE SEQUENCE [LARGE SCALE GENOMIC DNA]</scope>
    <source>
        <strain evidence="11 12">NBRC 15100</strain>
    </source>
</reference>
<dbReference type="RefSeq" id="WP_042488876.1">
    <property type="nucleotide sequence ID" value="NZ_BBPI01000068.1"/>
</dbReference>
<proteinExistence type="inferred from homology"/>
<dbReference type="InterPro" id="IPR011060">
    <property type="entry name" value="RibuloseP-bd_barrel"/>
</dbReference>
<dbReference type="InterPro" id="IPR044643">
    <property type="entry name" value="TrpF_fam"/>
</dbReference>
<evidence type="ECO:0000313" key="11">
    <source>
        <dbReference type="EMBL" id="GAM01714.1"/>
    </source>
</evidence>
<evidence type="ECO:0000259" key="10">
    <source>
        <dbReference type="Pfam" id="PF00697"/>
    </source>
</evidence>
<evidence type="ECO:0000256" key="8">
    <source>
        <dbReference type="ARBA" id="ARBA00023235"/>
    </source>
</evidence>
<comment type="similarity">
    <text evidence="9">Belongs to the TrpF family.</text>
</comment>
<organism evidence="11 12">
    <name type="scientific">Sphingomonas parapaucimobilis NBRC 15100</name>
    <dbReference type="NCBI Taxonomy" id="1219049"/>
    <lineage>
        <taxon>Bacteria</taxon>
        <taxon>Pseudomonadati</taxon>
        <taxon>Pseudomonadota</taxon>
        <taxon>Alphaproteobacteria</taxon>
        <taxon>Sphingomonadales</taxon>
        <taxon>Sphingomonadaceae</taxon>
        <taxon>Sphingomonas</taxon>
    </lineage>
</organism>
<gene>
    <name evidence="9 11" type="primary">trpF</name>
    <name evidence="11" type="ORF">SP5_068_00820</name>
</gene>
<name>A0A0A1W9W1_9SPHN</name>
<evidence type="ECO:0000256" key="6">
    <source>
        <dbReference type="ARBA" id="ARBA00022822"/>
    </source>
</evidence>
<evidence type="ECO:0000256" key="4">
    <source>
        <dbReference type="ARBA" id="ARBA00022272"/>
    </source>
</evidence>
<dbReference type="InterPro" id="IPR013785">
    <property type="entry name" value="Aldolase_TIM"/>
</dbReference>
<dbReference type="GO" id="GO:0004640">
    <property type="term" value="F:phosphoribosylanthranilate isomerase activity"/>
    <property type="evidence" value="ECO:0007669"/>
    <property type="project" value="UniProtKB-UniRule"/>
</dbReference>
<dbReference type="UniPathway" id="UPA00035">
    <property type="reaction ID" value="UER00042"/>
</dbReference>
<dbReference type="CDD" id="cd00405">
    <property type="entry name" value="PRAI"/>
    <property type="match status" value="1"/>
</dbReference>
<keyword evidence="6 9" id="KW-0822">Tryptophan biosynthesis</keyword>
<accession>A0A0A1W9W1</accession>
<comment type="catalytic activity">
    <reaction evidence="1 9">
        <text>N-(5-phospho-beta-D-ribosyl)anthranilate = 1-(2-carboxyphenylamino)-1-deoxy-D-ribulose 5-phosphate</text>
        <dbReference type="Rhea" id="RHEA:21540"/>
        <dbReference type="ChEBI" id="CHEBI:18277"/>
        <dbReference type="ChEBI" id="CHEBI:58613"/>
        <dbReference type="EC" id="5.3.1.24"/>
    </reaction>
</comment>
<dbReference type="OrthoDB" id="9796196at2"/>
<keyword evidence="5 9" id="KW-0028">Amino-acid biosynthesis</keyword>
<dbReference type="AlphaFoldDB" id="A0A0A1W9W1"/>
<dbReference type="GO" id="GO:0000162">
    <property type="term" value="P:L-tryptophan biosynthetic process"/>
    <property type="evidence" value="ECO:0007669"/>
    <property type="project" value="UniProtKB-UniRule"/>
</dbReference>
<dbReference type="Proteomes" id="UP000032305">
    <property type="component" value="Unassembled WGS sequence"/>
</dbReference>
<evidence type="ECO:0000256" key="1">
    <source>
        <dbReference type="ARBA" id="ARBA00001164"/>
    </source>
</evidence>
<evidence type="ECO:0000256" key="9">
    <source>
        <dbReference type="HAMAP-Rule" id="MF_00135"/>
    </source>
</evidence>
<keyword evidence="8 9" id="KW-0413">Isomerase</keyword>
<evidence type="ECO:0000313" key="12">
    <source>
        <dbReference type="Proteomes" id="UP000032305"/>
    </source>
</evidence>
<dbReference type="PANTHER" id="PTHR42894">
    <property type="entry name" value="N-(5'-PHOSPHORIBOSYL)ANTHRANILATE ISOMERASE"/>
    <property type="match status" value="1"/>
</dbReference>
<evidence type="ECO:0000256" key="7">
    <source>
        <dbReference type="ARBA" id="ARBA00023141"/>
    </source>
</evidence>
<dbReference type="HAMAP" id="MF_00135">
    <property type="entry name" value="PRAI"/>
    <property type="match status" value="1"/>
</dbReference>
<comment type="caution">
    <text evidence="11">The sequence shown here is derived from an EMBL/GenBank/DDBJ whole genome shotgun (WGS) entry which is preliminary data.</text>
</comment>
<comment type="pathway">
    <text evidence="2 9">Amino-acid biosynthesis; L-tryptophan biosynthesis; L-tryptophan from chorismate: step 3/5.</text>
</comment>
<dbReference type="NCBIfam" id="NF002295">
    <property type="entry name" value="PRK01222.1-1"/>
    <property type="match status" value="1"/>
</dbReference>
<dbReference type="Gene3D" id="3.20.20.70">
    <property type="entry name" value="Aldolase class I"/>
    <property type="match status" value="1"/>
</dbReference>
<dbReference type="eggNOG" id="COG0135">
    <property type="taxonomic scope" value="Bacteria"/>
</dbReference>
<protein>
    <recommendedName>
        <fullName evidence="4 9">N-(5'-phosphoribosyl)anthranilate isomerase</fullName>
        <shortName evidence="9">PRAI</shortName>
        <ecNumber evidence="3 9">5.3.1.24</ecNumber>
    </recommendedName>
</protein>
<dbReference type="EMBL" id="BBPI01000068">
    <property type="protein sequence ID" value="GAM01714.1"/>
    <property type="molecule type" value="Genomic_DNA"/>
</dbReference>
<keyword evidence="12" id="KW-1185">Reference proteome</keyword>
<dbReference type="EC" id="5.3.1.24" evidence="3 9"/>
<dbReference type="Pfam" id="PF00697">
    <property type="entry name" value="PRAI"/>
    <property type="match status" value="1"/>
</dbReference>
<feature type="domain" description="N-(5'phosphoribosyl) anthranilate isomerase (PRAI)" evidence="10">
    <location>
        <begin position="5"/>
        <end position="207"/>
    </location>
</feature>
<evidence type="ECO:0000256" key="5">
    <source>
        <dbReference type="ARBA" id="ARBA00022605"/>
    </source>
</evidence>
<evidence type="ECO:0000256" key="2">
    <source>
        <dbReference type="ARBA" id="ARBA00004664"/>
    </source>
</evidence>
<dbReference type="PANTHER" id="PTHR42894:SF1">
    <property type="entry name" value="N-(5'-PHOSPHORIBOSYL)ANTHRANILATE ISOMERASE"/>
    <property type="match status" value="1"/>
</dbReference>
<keyword evidence="7 9" id="KW-0057">Aromatic amino acid biosynthesis</keyword>
<sequence length="213" mass="22266">MTTTAKICGLTSPATLDAALGGGASHVGFVFFPASPRHLTFDVAAGLAGRVPDHVQRVGVFVDPDDQLLEAAVRAGMLDAIQLHRTAPARVAAIRSKFDREVWAAVAIKLRGDVEKARDYAGAASLILYDAKTPDDASLPGGMGLRFDWSLLDGVRHPLRWALSGGLDAGNVAEAIRRTGAPLVDVSSGVESAPGVKDMDKIAGFLKAVATNQ</sequence>
<evidence type="ECO:0000256" key="3">
    <source>
        <dbReference type="ARBA" id="ARBA00012572"/>
    </source>
</evidence>
<dbReference type="InterPro" id="IPR001240">
    <property type="entry name" value="PRAI_dom"/>
</dbReference>
<dbReference type="SUPFAM" id="SSF51366">
    <property type="entry name" value="Ribulose-phoshate binding barrel"/>
    <property type="match status" value="1"/>
</dbReference>